<dbReference type="RefSeq" id="WP_089381793.1">
    <property type="nucleotide sequence ID" value="NZ_FZNT01000006.1"/>
</dbReference>
<dbReference type="Pfam" id="PF12102">
    <property type="entry name" value="MrcB_N"/>
    <property type="match status" value="1"/>
</dbReference>
<keyword evidence="2" id="KW-0378">Hydrolase</keyword>
<feature type="domain" description="AAA+ ATPase" evidence="1">
    <location>
        <begin position="421"/>
        <end position="590"/>
    </location>
</feature>
<dbReference type="OrthoDB" id="9781481at2"/>
<evidence type="ECO:0000313" key="3">
    <source>
        <dbReference type="Proteomes" id="UP000198384"/>
    </source>
</evidence>
<dbReference type="Gene3D" id="3.40.50.300">
    <property type="entry name" value="P-loop containing nucleotide triphosphate hydrolases"/>
    <property type="match status" value="1"/>
</dbReference>
<dbReference type="SUPFAM" id="SSF52540">
    <property type="entry name" value="P-loop containing nucleoside triphosphate hydrolases"/>
    <property type="match status" value="1"/>
</dbReference>
<keyword evidence="2" id="KW-0255">Endonuclease</keyword>
<evidence type="ECO:0000259" key="1">
    <source>
        <dbReference type="SMART" id="SM00382"/>
    </source>
</evidence>
<organism evidence="2 3">
    <name type="scientific">Lutibacter agarilyticus</name>
    <dbReference type="NCBI Taxonomy" id="1109740"/>
    <lineage>
        <taxon>Bacteria</taxon>
        <taxon>Pseudomonadati</taxon>
        <taxon>Bacteroidota</taxon>
        <taxon>Flavobacteriia</taxon>
        <taxon>Flavobacteriales</taxon>
        <taxon>Flavobacteriaceae</taxon>
        <taxon>Lutibacter</taxon>
    </lineage>
</organism>
<dbReference type="InterPro" id="IPR027417">
    <property type="entry name" value="P-loop_NTPase"/>
</dbReference>
<proteinExistence type="predicted"/>
<dbReference type="InterPro" id="IPR052934">
    <property type="entry name" value="Methyl-DNA_Rec/Restrict_Enz"/>
</dbReference>
<dbReference type="GO" id="GO:0004519">
    <property type="term" value="F:endonuclease activity"/>
    <property type="evidence" value="ECO:0007669"/>
    <property type="project" value="UniProtKB-KW"/>
</dbReference>
<dbReference type="InterPro" id="IPR011704">
    <property type="entry name" value="ATPase_dyneun-rel_AAA"/>
</dbReference>
<sequence length="758" mass="86331">MAKSDNMLFSTVTLENIKTAVDEFNEKGTPDGFSTSKYYDVKIDGVLYPPMPIMAIANYYATDRKVENYFSGGENTPCFKAYQRLGIEIITKSNNMLEKFKYQYLSLPIYLLIRLSKEKFSIDNIDNIVRDLQNFRNTEKGTITQNLFQKAFDWGSEDKNKAINLYRLMLNGDENAFNQLRVSEILEFSKLKDISLEELEAKINKNKGSWIIPSGFENKFDFPEMLSKFLEQAKTNNLKTKQYPKTYGELKVKVSFGAGNQAEIPWIALLKEPNRVTEGIYPVYLYFKKEQTIILAYGLSETINPTAIWNIEDPTTITNYFYKNGLGTPKHYGSSYVYKVYDVNDLPDEAILNDDLDGILSIYNHQEEPISIVVDTEGLVEPETIIEQEDFKLSKLIEDAAISGLLFSDKLLTRFVSSLITKPFVLLSGLSGSGKTKLAQTFAKWICESDQQYCVVPVGADWTNREPLLGYENALDSKEYVLPENGALQLVINANKKLHKPHFLILDEMNLSHVERYFADFLSVMESKEKFKLHSDQEVLKSKVPFELQWPKNLFVIGTVNIDETTYMFSPKVLDRANVIEFRVQEEEIATFLNAPNDINFEHLIGKGSTMSQDFIGMAANGTNSIISENLNTALVSFFGQLKKTGTEFGYRTAMEIHRLFHQLAVVNPDLSENEQIDIAIMQKLLPKLHGSRRKLCPVLESLGKLCVDNVDVKKAYFENSTDLNYDTESVIYPLSLEKITRMYKGSIDNGFASYAEA</sequence>
<dbReference type="Pfam" id="PF07728">
    <property type="entry name" value="AAA_5"/>
    <property type="match status" value="1"/>
</dbReference>
<evidence type="ECO:0000313" key="2">
    <source>
        <dbReference type="EMBL" id="SNR58051.1"/>
    </source>
</evidence>
<reference evidence="2 3" key="1">
    <citation type="submission" date="2017-06" db="EMBL/GenBank/DDBJ databases">
        <authorList>
            <person name="Kim H.J."/>
            <person name="Triplett B.A."/>
        </authorList>
    </citation>
    <scope>NUCLEOTIDE SEQUENCE [LARGE SCALE GENOMIC DNA]</scope>
    <source>
        <strain evidence="2 3">DSM 29150</strain>
    </source>
</reference>
<keyword evidence="3" id="KW-1185">Reference proteome</keyword>
<gene>
    <name evidence="2" type="ORF">SAMN06265371_10629</name>
</gene>
<dbReference type="EMBL" id="FZNT01000006">
    <property type="protein sequence ID" value="SNR58051.1"/>
    <property type="molecule type" value="Genomic_DNA"/>
</dbReference>
<dbReference type="InterPro" id="IPR003593">
    <property type="entry name" value="AAA+_ATPase"/>
</dbReference>
<dbReference type="PANTHER" id="PTHR37291">
    <property type="entry name" value="5-METHYLCYTOSINE-SPECIFIC RESTRICTION ENZYME B"/>
    <property type="match status" value="1"/>
</dbReference>
<dbReference type="PANTHER" id="PTHR37291:SF1">
    <property type="entry name" value="TYPE IV METHYL-DIRECTED RESTRICTION ENZYME ECOKMCRB SUBUNIT"/>
    <property type="match status" value="1"/>
</dbReference>
<dbReference type="InterPro" id="IPR021961">
    <property type="entry name" value="McrB_DNA-bd"/>
</dbReference>
<dbReference type="GO" id="GO:0016887">
    <property type="term" value="F:ATP hydrolysis activity"/>
    <property type="evidence" value="ECO:0007669"/>
    <property type="project" value="InterPro"/>
</dbReference>
<protein>
    <submittedName>
        <fullName evidence="2">5-methylcytosine-specific restriction endonuclease McrBC, GTP-binding regulatory subunit McrB</fullName>
    </submittedName>
</protein>
<dbReference type="Proteomes" id="UP000198384">
    <property type="component" value="Unassembled WGS sequence"/>
</dbReference>
<dbReference type="Gene3D" id="3.30.920.90">
    <property type="match status" value="1"/>
</dbReference>
<keyword evidence="2" id="KW-0540">Nuclease</keyword>
<accession>A0A238XHJ9</accession>
<dbReference type="GO" id="GO:0005524">
    <property type="term" value="F:ATP binding"/>
    <property type="evidence" value="ECO:0007669"/>
    <property type="project" value="InterPro"/>
</dbReference>
<dbReference type="SMART" id="SM00382">
    <property type="entry name" value="AAA"/>
    <property type="match status" value="1"/>
</dbReference>
<dbReference type="AlphaFoldDB" id="A0A238XHJ9"/>
<name>A0A238XHJ9_9FLAO</name>